<dbReference type="Proteomes" id="UP000717328">
    <property type="component" value="Unassembled WGS sequence"/>
</dbReference>
<dbReference type="EMBL" id="JABCKI010005717">
    <property type="protein sequence ID" value="KAG5639624.1"/>
    <property type="molecule type" value="Genomic_DNA"/>
</dbReference>
<evidence type="ECO:0000313" key="1">
    <source>
        <dbReference type="EMBL" id="KAG5639624.1"/>
    </source>
</evidence>
<reference evidence="1" key="2">
    <citation type="submission" date="2021-10" db="EMBL/GenBank/DDBJ databases">
        <title>Phylogenomics reveals ancestral predisposition of the termite-cultivated fungus Termitomyces towards a domesticated lifestyle.</title>
        <authorList>
            <person name="Auxier B."/>
            <person name="Grum-Grzhimaylo A."/>
            <person name="Cardenas M.E."/>
            <person name="Lodge J.D."/>
            <person name="Laessoe T."/>
            <person name="Pedersen O."/>
            <person name="Smith M.E."/>
            <person name="Kuyper T.W."/>
            <person name="Franco-Molano E.A."/>
            <person name="Baroni T.J."/>
            <person name="Aanen D.K."/>
        </authorList>
    </citation>
    <scope>NUCLEOTIDE SEQUENCE</scope>
    <source>
        <strain evidence="1">D49</strain>
    </source>
</reference>
<dbReference type="AlphaFoldDB" id="A0A9P7FWG2"/>
<sequence>MGNFAQQTHPLVDSVTLTIQRQSSNIIDTLELPYRSRFGSASKNFTDLVSYRENNCRATNTTNGRNLYGNASFTDESESPDAIAYFQQQPSLDRREAKRHAMNVILDGAPLSDIELPIELNPTASPLNESYSVAQFYLLDDDVTGVLALGSFSAKNFTAFGLSLLNGLQELRNKGATRLVVDVIIGPSKTTEPQAGLDTTIRAGPLAQLIAKKVSEGGDPDELLYYNPTQWTNASHIHFSNSSEWFRPITKTIHGNQDAFTQR</sequence>
<name>A0A9P7FWG2_9AGAR</name>
<comment type="caution">
    <text evidence="1">The sequence shown here is derived from an EMBL/GenBank/DDBJ whole genome shotgun (WGS) entry which is preliminary data.</text>
</comment>
<reference evidence="1" key="1">
    <citation type="submission" date="2021-02" db="EMBL/GenBank/DDBJ databases">
        <authorList>
            <person name="Nieuwenhuis M."/>
            <person name="Van De Peppel L.J.J."/>
        </authorList>
    </citation>
    <scope>NUCLEOTIDE SEQUENCE</scope>
    <source>
        <strain evidence="1">D49</strain>
    </source>
</reference>
<gene>
    <name evidence="1" type="ORF">H0H81_010826</name>
</gene>
<accession>A0A9P7FWG2</accession>
<proteinExistence type="predicted"/>
<evidence type="ECO:0000313" key="2">
    <source>
        <dbReference type="Proteomes" id="UP000717328"/>
    </source>
</evidence>
<organism evidence="1 2">
    <name type="scientific">Sphagnurus paluster</name>
    <dbReference type="NCBI Taxonomy" id="117069"/>
    <lineage>
        <taxon>Eukaryota</taxon>
        <taxon>Fungi</taxon>
        <taxon>Dikarya</taxon>
        <taxon>Basidiomycota</taxon>
        <taxon>Agaricomycotina</taxon>
        <taxon>Agaricomycetes</taxon>
        <taxon>Agaricomycetidae</taxon>
        <taxon>Agaricales</taxon>
        <taxon>Tricholomatineae</taxon>
        <taxon>Lyophyllaceae</taxon>
        <taxon>Sphagnurus</taxon>
    </lineage>
</organism>
<protein>
    <submittedName>
        <fullName evidence="1">Uncharacterized protein</fullName>
    </submittedName>
</protein>
<keyword evidence="2" id="KW-1185">Reference proteome</keyword>
<dbReference type="OrthoDB" id="27214at2759"/>